<dbReference type="AlphaFoldDB" id="V8QNS6"/>
<feature type="domain" description="ANTAR" evidence="1">
    <location>
        <begin position="121"/>
        <end position="182"/>
    </location>
</feature>
<dbReference type="GO" id="GO:0016301">
    <property type="term" value="F:kinase activity"/>
    <property type="evidence" value="ECO:0007669"/>
    <property type="project" value="UniProtKB-KW"/>
</dbReference>
<dbReference type="HOGENOM" id="CLU_000445_65_1_4"/>
<dbReference type="PATRIC" id="fig|1424334.3.peg.3416"/>
<accession>V8QNS6</accession>
<reference evidence="2 3" key="1">
    <citation type="journal article" date="2014" name="Genome Announc.">
        <title>Draft Genome Sequence of Advenella kashmirensis Strain W13003, a Polycyclic Aromatic Hydrocarbon-Degrading Bacterium.</title>
        <authorList>
            <person name="Wang X."/>
            <person name="Jin D."/>
            <person name="Zhou L."/>
            <person name="Wu L."/>
            <person name="An W."/>
            <person name="Zhao L."/>
        </authorList>
    </citation>
    <scope>NUCLEOTIDE SEQUENCE [LARGE SCALE GENOMIC DNA]</scope>
    <source>
        <strain evidence="2 3">W13003</strain>
    </source>
</reference>
<keyword evidence="3" id="KW-1185">Reference proteome</keyword>
<dbReference type="InterPro" id="IPR036388">
    <property type="entry name" value="WH-like_DNA-bd_sf"/>
</dbReference>
<dbReference type="PIRSF" id="PIRSF036382">
    <property type="entry name" value="RR_antiterm"/>
    <property type="match status" value="1"/>
</dbReference>
<dbReference type="PROSITE" id="PS50921">
    <property type="entry name" value="ANTAR"/>
    <property type="match status" value="1"/>
</dbReference>
<dbReference type="Gene3D" id="1.10.10.10">
    <property type="entry name" value="Winged helix-like DNA-binding domain superfamily/Winged helix DNA-binding domain"/>
    <property type="match status" value="1"/>
</dbReference>
<dbReference type="Pfam" id="PF03861">
    <property type="entry name" value="ANTAR"/>
    <property type="match status" value="1"/>
</dbReference>
<dbReference type="SUPFAM" id="SSF52172">
    <property type="entry name" value="CheY-like"/>
    <property type="match status" value="1"/>
</dbReference>
<comment type="caution">
    <text evidence="2">The sequence shown here is derived from an EMBL/GenBank/DDBJ whole genome shotgun (WGS) entry which is preliminary data.</text>
</comment>
<dbReference type="Gene3D" id="3.40.50.2300">
    <property type="match status" value="1"/>
</dbReference>
<evidence type="ECO:0000313" key="3">
    <source>
        <dbReference type="Proteomes" id="UP000018733"/>
    </source>
</evidence>
<dbReference type="InterPro" id="IPR008327">
    <property type="entry name" value="Sig_transdc_resp-reg_antiterm"/>
</dbReference>
<dbReference type="InterPro" id="IPR011006">
    <property type="entry name" value="CheY-like_superfamily"/>
</dbReference>
<dbReference type="Proteomes" id="UP000018733">
    <property type="component" value="Unassembled WGS sequence"/>
</dbReference>
<evidence type="ECO:0000259" key="1">
    <source>
        <dbReference type="PROSITE" id="PS50921"/>
    </source>
</evidence>
<dbReference type="STRING" id="1424334.W822_16995"/>
<sequence length="189" mass="20923">MLNVMLIRDEQDDTLRNTLRAAGIHVIAEISPLADFAAALAGIRPDVVLVSADASCRDTLEGLCMTSHNSALPVVMFTNDNDRAFMQASIRAGVAAYVVGEVPSSRMLSLLNVAIERFALDHSRRRELVDAKQRLAQRQIIEKAKGILMKQHGIGEDEAYRMLRKKAMQTQRRMGQIAEALVQAHTFPV</sequence>
<dbReference type="InterPro" id="IPR005561">
    <property type="entry name" value="ANTAR"/>
</dbReference>
<gene>
    <name evidence="2" type="ORF">W822_16995</name>
</gene>
<dbReference type="RefSeq" id="WP_024006340.1">
    <property type="nucleotide sequence ID" value="NZ_KI650981.1"/>
</dbReference>
<keyword evidence="2" id="KW-0808">Transferase</keyword>
<proteinExistence type="predicted"/>
<dbReference type="GO" id="GO:0003723">
    <property type="term" value="F:RNA binding"/>
    <property type="evidence" value="ECO:0007669"/>
    <property type="project" value="InterPro"/>
</dbReference>
<dbReference type="eggNOG" id="COG3707">
    <property type="taxonomic scope" value="Bacteria"/>
</dbReference>
<dbReference type="SMART" id="SM01012">
    <property type="entry name" value="ANTAR"/>
    <property type="match status" value="1"/>
</dbReference>
<protein>
    <submittedName>
        <fullName evidence="2">Hisitidine kinase</fullName>
    </submittedName>
</protein>
<dbReference type="EMBL" id="AYXT01000012">
    <property type="protein sequence ID" value="ETF00988.1"/>
    <property type="molecule type" value="Genomic_DNA"/>
</dbReference>
<keyword evidence="2" id="KW-0418">Kinase</keyword>
<organism evidence="2 3">
    <name type="scientific">Advenella kashmirensis W13003</name>
    <dbReference type="NCBI Taxonomy" id="1424334"/>
    <lineage>
        <taxon>Bacteria</taxon>
        <taxon>Pseudomonadati</taxon>
        <taxon>Pseudomonadota</taxon>
        <taxon>Betaproteobacteria</taxon>
        <taxon>Burkholderiales</taxon>
        <taxon>Alcaligenaceae</taxon>
    </lineage>
</organism>
<name>V8QNS6_9BURK</name>
<evidence type="ECO:0000313" key="2">
    <source>
        <dbReference type="EMBL" id="ETF00988.1"/>
    </source>
</evidence>
<dbReference type="OrthoDB" id="9782798at2"/>